<keyword evidence="11" id="KW-1185">Reference proteome</keyword>
<keyword evidence="2 7" id="KW-0813">Transport</keyword>
<evidence type="ECO:0000256" key="3">
    <source>
        <dbReference type="ARBA" id="ARBA00022475"/>
    </source>
</evidence>
<feature type="transmembrane region" description="Helical" evidence="7">
    <location>
        <begin position="91"/>
        <end position="108"/>
    </location>
</feature>
<comment type="similarity">
    <text evidence="7">Belongs to the inorganic carbon transporter (TC 9.A.2) DabB family.</text>
</comment>
<feature type="transmembrane region" description="Helical" evidence="7">
    <location>
        <begin position="403"/>
        <end position="424"/>
    </location>
</feature>
<dbReference type="HAMAP" id="MF_00862">
    <property type="entry name" value="DabB"/>
    <property type="match status" value="1"/>
</dbReference>
<dbReference type="PRINTS" id="PR01434">
    <property type="entry name" value="NADHDHGNASE5"/>
</dbReference>
<dbReference type="STRING" id="1144748.KS2013_193"/>
<proteinExistence type="inferred from homology"/>
<reference evidence="11" key="1">
    <citation type="submission" date="2015-08" db="EMBL/GenBank/DDBJ databases">
        <authorList>
            <person name="Kim K.M."/>
        </authorList>
    </citation>
    <scope>NUCLEOTIDE SEQUENCE [LARGE SCALE GENOMIC DNA]</scope>
    <source>
        <strain evidence="11">KCTC 23892</strain>
    </source>
</reference>
<keyword evidence="3 7" id="KW-1003">Cell membrane</keyword>
<dbReference type="RefSeq" id="WP_068988525.1">
    <property type="nucleotide sequence ID" value="NZ_CP012418.1"/>
</dbReference>
<dbReference type="GO" id="GO:0015990">
    <property type="term" value="P:electron transport coupled proton transport"/>
    <property type="evidence" value="ECO:0007669"/>
    <property type="project" value="TreeGrafter"/>
</dbReference>
<evidence type="ECO:0000256" key="5">
    <source>
        <dbReference type="ARBA" id="ARBA00022989"/>
    </source>
</evidence>
<dbReference type="GO" id="GO:0005886">
    <property type="term" value="C:plasma membrane"/>
    <property type="evidence" value="ECO:0007669"/>
    <property type="project" value="UniProtKB-SubCell"/>
</dbReference>
<dbReference type="InterPro" id="IPR046396">
    <property type="entry name" value="Transporter_DabB"/>
</dbReference>
<feature type="transmembrane region" description="Helical" evidence="7">
    <location>
        <begin position="346"/>
        <end position="367"/>
    </location>
</feature>
<dbReference type="NCBIfam" id="NF006029">
    <property type="entry name" value="PRK08168.1"/>
    <property type="match status" value="1"/>
</dbReference>
<evidence type="ECO:0000259" key="9">
    <source>
        <dbReference type="Pfam" id="PF00361"/>
    </source>
</evidence>
<accession>A0A1B3B805</accession>
<evidence type="ECO:0000256" key="2">
    <source>
        <dbReference type="ARBA" id="ARBA00022448"/>
    </source>
</evidence>
<evidence type="ECO:0000256" key="4">
    <source>
        <dbReference type="ARBA" id="ARBA00022692"/>
    </source>
</evidence>
<keyword evidence="4 7" id="KW-0812">Transmembrane</keyword>
<dbReference type="KEGG" id="ksd:KS2013_193"/>
<feature type="transmembrane region" description="Helical" evidence="7">
    <location>
        <begin position="153"/>
        <end position="174"/>
    </location>
</feature>
<evidence type="ECO:0000256" key="6">
    <source>
        <dbReference type="ARBA" id="ARBA00023136"/>
    </source>
</evidence>
<gene>
    <name evidence="7" type="primary">dabB</name>
    <name evidence="10" type="ORF">KS2013_193</name>
</gene>
<evidence type="ECO:0000313" key="10">
    <source>
        <dbReference type="EMBL" id="AOE48921.1"/>
    </source>
</evidence>
<feature type="transmembrane region" description="Helical" evidence="7">
    <location>
        <begin position="114"/>
        <end position="132"/>
    </location>
</feature>
<dbReference type="PANTHER" id="PTHR42829:SF1">
    <property type="entry name" value="INORGANIC CARBON TRANSPORTER SUBUNIT DABB-RELATED"/>
    <property type="match status" value="1"/>
</dbReference>
<feature type="transmembrane region" description="Helical" evidence="7">
    <location>
        <begin position="35"/>
        <end position="53"/>
    </location>
</feature>
<protein>
    <recommendedName>
        <fullName evidence="7">Probable inorganic carbon transporter subunit DabB</fullName>
    </recommendedName>
</protein>
<feature type="transmembrane region" description="Helical" evidence="7">
    <location>
        <begin position="373"/>
        <end position="391"/>
    </location>
</feature>
<feature type="domain" description="NADH:quinone oxidoreductase/Mrp antiporter transmembrane" evidence="9">
    <location>
        <begin position="111"/>
        <end position="337"/>
    </location>
</feature>
<feature type="transmembrane region" description="Helical" evidence="7">
    <location>
        <begin position="254"/>
        <end position="274"/>
    </location>
</feature>
<dbReference type="InterPro" id="IPR001750">
    <property type="entry name" value="ND/Mrp_TM"/>
</dbReference>
<feature type="transmembrane region" description="Helical" evidence="7">
    <location>
        <begin position="227"/>
        <end position="248"/>
    </location>
</feature>
<evidence type="ECO:0000256" key="8">
    <source>
        <dbReference type="RuleBase" id="RU000320"/>
    </source>
</evidence>
<feature type="transmembrane region" description="Helical" evidence="7">
    <location>
        <begin position="59"/>
        <end position="79"/>
    </location>
</feature>
<dbReference type="GO" id="GO:0042773">
    <property type="term" value="P:ATP synthesis coupled electron transport"/>
    <property type="evidence" value="ECO:0007669"/>
    <property type="project" value="InterPro"/>
</dbReference>
<dbReference type="AlphaFoldDB" id="A0A1B3B805"/>
<feature type="transmembrane region" description="Helical" evidence="7">
    <location>
        <begin position="194"/>
        <end position="215"/>
    </location>
</feature>
<dbReference type="EMBL" id="CP012418">
    <property type="protein sequence ID" value="AOE48921.1"/>
    <property type="molecule type" value="Genomic_DNA"/>
</dbReference>
<evidence type="ECO:0000256" key="7">
    <source>
        <dbReference type="HAMAP-Rule" id="MF_00862"/>
    </source>
</evidence>
<evidence type="ECO:0000256" key="1">
    <source>
        <dbReference type="ARBA" id="ARBA00004127"/>
    </source>
</evidence>
<sequence length="511" mass="56736">MYFVGSGLILATVYLVGFVLNFMSTRYHWQIAKITALLALLISFLFPLVQWITTGSMGPLASVIMGALVSVLGWVIINYSARYLEGEPREALFIRSMIFTIGSVLTLISTTNVLFLALAWSGSSISLHYLLTYYNERKEGQVVAHKKFIVNRLAELCLLVALILLYRDIGSLSITDINKALAEMGNLNAPLQFAAALFALAAILKSALLPLHGWLIQVMEAPTPVSALLHAGVVNMGGYILIFMATLIEMSAPAQTLLVVFGAISAVLAGWVMMTRVSIKVRLAWSTCAQMGFMLMEIGLGLYELAFLHLVAHSLYKAHAFLAAGDAVKQAQSKDYTNRGTVPKGIIMSVLVSAVIVFASLILWQFWLDSFYLAKEVIVILTLGLAPLVWYQGFFSTPLFTVGVFRILALTNLYFVWHTLFSAVTPTTVTDSYLQLLWIVICFGLLYAVQVAIVKYPDGRLLKRIYPWIYYGFYLDETFTRLTFKIWPLKLSPVQAETKVNRRSHTSGDTA</sequence>
<dbReference type="Proteomes" id="UP000094147">
    <property type="component" value="Chromosome"/>
</dbReference>
<dbReference type="InterPro" id="IPR003945">
    <property type="entry name" value="NU5C-like"/>
</dbReference>
<dbReference type="GO" id="GO:0003954">
    <property type="term" value="F:NADH dehydrogenase activity"/>
    <property type="evidence" value="ECO:0007669"/>
    <property type="project" value="TreeGrafter"/>
</dbReference>
<dbReference type="PATRIC" id="fig|1144748.3.peg.197"/>
<dbReference type="GO" id="GO:0012505">
    <property type="term" value="C:endomembrane system"/>
    <property type="evidence" value="ECO:0007669"/>
    <property type="project" value="UniProtKB-SubCell"/>
</dbReference>
<dbReference type="GO" id="GO:0008137">
    <property type="term" value="F:NADH dehydrogenase (ubiquinone) activity"/>
    <property type="evidence" value="ECO:0007669"/>
    <property type="project" value="InterPro"/>
</dbReference>
<comment type="subcellular location">
    <subcellularLocation>
        <location evidence="7">Cell membrane</location>
        <topology evidence="7">Multi-pass membrane protein</topology>
    </subcellularLocation>
    <subcellularLocation>
        <location evidence="1">Endomembrane system</location>
        <topology evidence="1">Multi-pass membrane protein</topology>
    </subcellularLocation>
    <subcellularLocation>
        <location evidence="8">Membrane</location>
        <topology evidence="8">Multi-pass membrane protein</topology>
    </subcellularLocation>
</comment>
<comment type="function">
    <text evidence="7">Part of an energy-coupled inorganic carbon pump.</text>
</comment>
<feature type="transmembrane region" description="Helical" evidence="7">
    <location>
        <begin position="6"/>
        <end position="23"/>
    </location>
</feature>
<keyword evidence="5 7" id="KW-1133">Transmembrane helix</keyword>
<feature type="transmembrane region" description="Helical" evidence="7">
    <location>
        <begin position="436"/>
        <end position="454"/>
    </location>
</feature>
<comment type="subunit">
    <text evidence="7">Forms a complex with DabA.</text>
</comment>
<name>A0A1B3B805_9GAMM</name>
<keyword evidence="6 7" id="KW-0472">Membrane</keyword>
<evidence type="ECO:0000313" key="11">
    <source>
        <dbReference type="Proteomes" id="UP000094147"/>
    </source>
</evidence>
<dbReference type="PANTHER" id="PTHR42829">
    <property type="entry name" value="NADH-UBIQUINONE OXIDOREDUCTASE CHAIN 5"/>
    <property type="match status" value="1"/>
</dbReference>
<dbReference type="OrthoDB" id="9811798at2"/>
<organism evidence="10 11">
    <name type="scientific">Kangiella sediminilitoris</name>
    <dbReference type="NCBI Taxonomy" id="1144748"/>
    <lineage>
        <taxon>Bacteria</taxon>
        <taxon>Pseudomonadati</taxon>
        <taxon>Pseudomonadota</taxon>
        <taxon>Gammaproteobacteria</taxon>
        <taxon>Kangiellales</taxon>
        <taxon>Kangiellaceae</taxon>
        <taxon>Kangiella</taxon>
    </lineage>
</organism>
<dbReference type="Pfam" id="PF00361">
    <property type="entry name" value="Proton_antipo_M"/>
    <property type="match status" value="1"/>
</dbReference>